<keyword evidence="3" id="KW-1185">Reference proteome</keyword>
<dbReference type="EMBL" id="LR877148">
    <property type="protein sequence ID" value="CAD2215176.1"/>
    <property type="molecule type" value="Genomic_DNA"/>
</dbReference>
<protein>
    <recommendedName>
        <fullName evidence="1">DUF1935 domain-containing protein</fullName>
    </recommendedName>
</protein>
<dbReference type="PANTHER" id="PTHR47047:SF3">
    <property type="entry name" value="PUTATIVE-RELATED"/>
    <property type="match status" value="1"/>
</dbReference>
<dbReference type="SUPFAM" id="SSF101601">
    <property type="entry name" value="Smp-1-like"/>
    <property type="match status" value="1"/>
</dbReference>
<dbReference type="InterPro" id="IPR036310">
    <property type="entry name" value="Smp-1-like_sf"/>
</dbReference>
<dbReference type="PANTHER" id="PTHR47047">
    <property type="entry name" value="PUTATIVE-RELATED-RELATED"/>
    <property type="match status" value="1"/>
</dbReference>
<dbReference type="VEuPathDB" id="TriTrypDB:ADEAN_000263100"/>
<dbReference type="Proteomes" id="UP000515908">
    <property type="component" value="Chromosome 04"/>
</dbReference>
<dbReference type="Gene3D" id="2.60.40.1180">
    <property type="entry name" value="Golgi alpha-mannosidase II"/>
    <property type="match status" value="1"/>
</dbReference>
<feature type="domain" description="DUF1935" evidence="1">
    <location>
        <begin position="13"/>
        <end position="117"/>
    </location>
</feature>
<name>A0A7G2C647_9TRYP</name>
<gene>
    <name evidence="2" type="ORF">ADEAN_000263100</name>
</gene>
<evidence type="ECO:0000313" key="3">
    <source>
        <dbReference type="Proteomes" id="UP000515908"/>
    </source>
</evidence>
<sequence>MGSGASSSKDNGFRHGEPDFEYDEIVECFREGNGLLFRLENKRTQEWAYFNDTKDFEMHVKIIFRRGSELTALGNTNLEEDARGELMAYTVVFPGQTELFVQGHVEGFKSRIDALPLGDDYKAHMKANKKKR</sequence>
<dbReference type="InterPro" id="IPR015232">
    <property type="entry name" value="DUF1935"/>
</dbReference>
<accession>A0A7G2C647</accession>
<dbReference type="Pfam" id="PF09149">
    <property type="entry name" value="DUF1935"/>
    <property type="match status" value="1"/>
</dbReference>
<dbReference type="InterPro" id="IPR013780">
    <property type="entry name" value="Glyco_hydro_b"/>
</dbReference>
<proteinExistence type="predicted"/>
<reference evidence="2 3" key="1">
    <citation type="submission" date="2020-08" db="EMBL/GenBank/DDBJ databases">
        <authorList>
            <person name="Newling K."/>
            <person name="Davey J."/>
            <person name="Forrester S."/>
        </authorList>
    </citation>
    <scope>NUCLEOTIDE SEQUENCE [LARGE SCALE GENOMIC DNA]</scope>
    <source>
        <strain evidence="3">Crithidia deanei Carvalho (ATCC PRA-265)</strain>
    </source>
</reference>
<evidence type="ECO:0000313" key="2">
    <source>
        <dbReference type="EMBL" id="CAD2215176.1"/>
    </source>
</evidence>
<organism evidence="2 3">
    <name type="scientific">Angomonas deanei</name>
    <dbReference type="NCBI Taxonomy" id="59799"/>
    <lineage>
        <taxon>Eukaryota</taxon>
        <taxon>Discoba</taxon>
        <taxon>Euglenozoa</taxon>
        <taxon>Kinetoplastea</taxon>
        <taxon>Metakinetoplastina</taxon>
        <taxon>Trypanosomatida</taxon>
        <taxon>Trypanosomatidae</taxon>
        <taxon>Strigomonadinae</taxon>
        <taxon>Angomonas</taxon>
    </lineage>
</organism>
<evidence type="ECO:0000259" key="1">
    <source>
        <dbReference type="Pfam" id="PF09149"/>
    </source>
</evidence>
<dbReference type="AlphaFoldDB" id="A0A7G2C647"/>